<organism evidence="2 3">
    <name type="scientific">Moheibacter sediminis</name>
    <dbReference type="NCBI Taxonomy" id="1434700"/>
    <lineage>
        <taxon>Bacteria</taxon>
        <taxon>Pseudomonadati</taxon>
        <taxon>Bacteroidota</taxon>
        <taxon>Flavobacteriia</taxon>
        <taxon>Flavobacteriales</taxon>
        <taxon>Weeksellaceae</taxon>
        <taxon>Moheibacter</taxon>
    </lineage>
</organism>
<feature type="transmembrane region" description="Helical" evidence="1">
    <location>
        <begin position="366"/>
        <end position="383"/>
    </location>
</feature>
<keyword evidence="1" id="KW-0472">Membrane</keyword>
<evidence type="ECO:0000256" key="1">
    <source>
        <dbReference type="SAM" id="Phobius"/>
    </source>
</evidence>
<feature type="transmembrane region" description="Helical" evidence="1">
    <location>
        <begin position="166"/>
        <end position="188"/>
    </location>
</feature>
<keyword evidence="1" id="KW-0812">Transmembrane</keyword>
<feature type="transmembrane region" description="Helical" evidence="1">
    <location>
        <begin position="95"/>
        <end position="111"/>
    </location>
</feature>
<feature type="transmembrane region" description="Helical" evidence="1">
    <location>
        <begin position="236"/>
        <end position="256"/>
    </location>
</feature>
<feature type="transmembrane region" description="Helical" evidence="1">
    <location>
        <begin position="66"/>
        <end position="89"/>
    </location>
</feature>
<dbReference type="EMBL" id="FWXS01000001">
    <property type="protein sequence ID" value="SMC33350.1"/>
    <property type="molecule type" value="Genomic_DNA"/>
</dbReference>
<accession>A0A1W1YAW2</accession>
<feature type="transmembrane region" description="Helical" evidence="1">
    <location>
        <begin position="337"/>
        <end position="360"/>
    </location>
</feature>
<name>A0A1W1YAW2_9FLAO</name>
<reference evidence="3" key="1">
    <citation type="submission" date="2017-04" db="EMBL/GenBank/DDBJ databases">
        <authorList>
            <person name="Varghese N."/>
            <person name="Submissions S."/>
        </authorList>
    </citation>
    <scope>NUCLEOTIDE SEQUENCE [LARGE SCALE GENOMIC DNA]</scope>
    <source>
        <strain evidence="3">CGMCC 1.12708</strain>
    </source>
</reference>
<feature type="transmembrane region" description="Helical" evidence="1">
    <location>
        <begin position="43"/>
        <end position="59"/>
    </location>
</feature>
<feature type="transmembrane region" description="Helical" evidence="1">
    <location>
        <begin position="118"/>
        <end position="138"/>
    </location>
</feature>
<evidence type="ECO:0000313" key="3">
    <source>
        <dbReference type="Proteomes" id="UP000192393"/>
    </source>
</evidence>
<dbReference type="STRING" id="1434700.SAMN06296427_101208"/>
<keyword evidence="1" id="KW-1133">Transmembrane helix</keyword>
<feature type="transmembrane region" description="Helical" evidence="1">
    <location>
        <begin position="19"/>
        <end position="37"/>
    </location>
</feature>
<dbReference type="Proteomes" id="UP000192393">
    <property type="component" value="Unassembled WGS sequence"/>
</dbReference>
<keyword evidence="3" id="KW-1185">Reference proteome</keyword>
<feature type="transmembrane region" description="Helical" evidence="1">
    <location>
        <begin position="390"/>
        <end position="407"/>
    </location>
</feature>
<dbReference type="RefSeq" id="WP_084015422.1">
    <property type="nucleotide sequence ID" value="NZ_FWXS01000001.1"/>
</dbReference>
<sequence length="413" mass="48478">MQAEPITIQNTRNNHLRNIMILFPAIIIIVSEILMYFQSPLSSPLKVAAVFYMMFYAILKVKYHGGLIFSLMCFLPFFIYAFVISFNINAAIEEGIRYLFPISILLYSYALKRDFKFLLYSFIIFVLINDAWQIVNYINWMRGGRQWFYTYNPYWNTWVSNETSGIIRATGIVGFFGLFGFINMLAFFLTKRYYQGKGKLILLIIFVVCMFLSFSYKTLGTFLLMIFLEMKNKMRILLYVLGIGLIAFITMPKLVLSMEKNARYRIMEYVVEGNSARGDSYRVMFEEIGRFNLFGRGIGAFGGPSSVRYNSPVYKEVKFNWYTTPELTTTDTYYPHLFVEMGIIGGLSYMFIIVSPLIFLRWNYDKFKIVFVIYFALLFDALFAYSINNIAYLILSLIFIYPIYYYNEQPKNP</sequence>
<protein>
    <recommendedName>
        <fullName evidence="4">O-antigen ligase</fullName>
    </recommendedName>
</protein>
<evidence type="ECO:0000313" key="2">
    <source>
        <dbReference type="EMBL" id="SMC33350.1"/>
    </source>
</evidence>
<dbReference type="AlphaFoldDB" id="A0A1W1YAW2"/>
<evidence type="ECO:0008006" key="4">
    <source>
        <dbReference type="Google" id="ProtNLM"/>
    </source>
</evidence>
<gene>
    <name evidence="2" type="ORF">SAMN06296427_101208</name>
</gene>
<feature type="transmembrane region" description="Helical" evidence="1">
    <location>
        <begin position="200"/>
        <end position="216"/>
    </location>
</feature>
<proteinExistence type="predicted"/>
<dbReference type="OrthoDB" id="8993885at2"/>